<evidence type="ECO:0000313" key="1">
    <source>
        <dbReference type="EMBL" id="MFD1933870.1"/>
    </source>
</evidence>
<reference evidence="2" key="1">
    <citation type="journal article" date="2019" name="Int. J. Syst. Evol. Microbiol.">
        <title>The Global Catalogue of Microorganisms (GCM) 10K type strain sequencing project: providing services to taxonomists for standard genome sequencing and annotation.</title>
        <authorList>
            <consortium name="The Broad Institute Genomics Platform"/>
            <consortium name="The Broad Institute Genome Sequencing Center for Infectious Disease"/>
            <person name="Wu L."/>
            <person name="Ma J."/>
        </authorList>
    </citation>
    <scope>NUCLEOTIDE SEQUENCE [LARGE SCALE GENOMIC DNA]</scope>
    <source>
        <strain evidence="2">ICMP 6774ER</strain>
    </source>
</reference>
<comment type="caution">
    <text evidence="1">The sequence shown here is derived from an EMBL/GenBank/DDBJ whole genome shotgun (WGS) entry which is preliminary data.</text>
</comment>
<proteinExistence type="predicted"/>
<gene>
    <name evidence="1" type="ORF">ACFSKW_20620</name>
</gene>
<keyword evidence="2" id="KW-1185">Reference proteome</keyword>
<name>A0ABW4SYB9_9ACTN</name>
<dbReference type="EMBL" id="JBHUFV010000033">
    <property type="protein sequence ID" value="MFD1933870.1"/>
    <property type="molecule type" value="Genomic_DNA"/>
</dbReference>
<protein>
    <submittedName>
        <fullName evidence="1">Uncharacterized protein</fullName>
    </submittedName>
</protein>
<accession>A0ABW4SYB9</accession>
<dbReference type="RefSeq" id="WP_379573909.1">
    <property type="nucleotide sequence ID" value="NZ_JBHUFV010000033.1"/>
</dbReference>
<sequence>MLRTFLTSKRVVDQKCTGENYRAVGAFPQKLRDVAPHPARKLGPGPRRILAATFATAADATARRNPHAFYHFGLPNEPGLRGGQVTFGQDITLDKVRFVRDLRVSGPITLTPDGHATATLTAETGGRAHEVTLTWAAFSTRPSLSGTFDGIPFD</sequence>
<dbReference type="Proteomes" id="UP001597368">
    <property type="component" value="Unassembled WGS sequence"/>
</dbReference>
<evidence type="ECO:0000313" key="2">
    <source>
        <dbReference type="Proteomes" id="UP001597368"/>
    </source>
</evidence>
<organism evidence="1 2">
    <name type="scientific">Nonomuraea mangrovi</name>
    <dbReference type="NCBI Taxonomy" id="2316207"/>
    <lineage>
        <taxon>Bacteria</taxon>
        <taxon>Bacillati</taxon>
        <taxon>Actinomycetota</taxon>
        <taxon>Actinomycetes</taxon>
        <taxon>Streptosporangiales</taxon>
        <taxon>Streptosporangiaceae</taxon>
        <taxon>Nonomuraea</taxon>
    </lineage>
</organism>